<dbReference type="PANTHER" id="PTHR13220:SF11">
    <property type="entry name" value="TIMELESS-INTERACTING PROTEIN"/>
    <property type="match status" value="1"/>
</dbReference>
<dbReference type="InterPro" id="IPR040038">
    <property type="entry name" value="TIPIN/Csm3/Swi3"/>
</dbReference>
<gene>
    <name evidence="10" type="primary">CSM3</name>
    <name evidence="10" type="ORF">VC83_04943</name>
</gene>
<dbReference type="AlphaFoldDB" id="A0A177ABM0"/>
<dbReference type="EMBL" id="KV441396">
    <property type="protein sequence ID" value="OAF58573.1"/>
    <property type="molecule type" value="Genomic_DNA"/>
</dbReference>
<evidence type="ECO:0000256" key="4">
    <source>
        <dbReference type="ARBA" id="ARBA00022880"/>
    </source>
</evidence>
<evidence type="ECO:0000256" key="8">
    <source>
        <dbReference type="SAM" id="MobiDB-lite"/>
    </source>
</evidence>
<accession>A0A177ABM0</accession>
<dbReference type="eggNOG" id="KOG3004">
    <property type="taxonomic scope" value="Eukaryota"/>
</dbReference>
<keyword evidence="6 7" id="KW-0131">Cell cycle</keyword>
<organism evidence="10">
    <name type="scientific">Pseudogymnoascus destructans</name>
    <dbReference type="NCBI Taxonomy" id="655981"/>
    <lineage>
        <taxon>Eukaryota</taxon>
        <taxon>Fungi</taxon>
        <taxon>Dikarya</taxon>
        <taxon>Ascomycota</taxon>
        <taxon>Pezizomycotina</taxon>
        <taxon>Leotiomycetes</taxon>
        <taxon>Thelebolales</taxon>
        <taxon>Thelebolaceae</taxon>
        <taxon>Pseudogymnoascus</taxon>
    </lineage>
</organism>
<evidence type="ECO:0000256" key="7">
    <source>
        <dbReference type="RuleBase" id="RU366049"/>
    </source>
</evidence>
<sequence length="257" mass="27409">MPPNPPPAEADDLEALFNDYTSLDETRLLSARGIPRLRERARTLRLKGKGHEYGDAERLLGLYQMWLDDLYPKAKFGDALRMVEGVGHKKTVAVARRGWIEEGRPGQGGQGEGDGEGVGRPQGEMQRQGTERIAPIFTDLASRAAERGETPGADVPDDDPDAIAELYGASPRRAAAVAKPVARGQGQTSIFGPGAVVPLPGAAAEEEEGDDLAALLAEEGGVDVDTVTSTAALANKTTPLEEDEFDDDMDAMAEMGW</sequence>
<dbReference type="GO" id="GO:0031297">
    <property type="term" value="P:replication fork processing"/>
    <property type="evidence" value="ECO:0007669"/>
    <property type="project" value="UniProtKB-UniRule"/>
</dbReference>
<evidence type="ECO:0000256" key="3">
    <source>
        <dbReference type="ARBA" id="ARBA00022763"/>
    </source>
</evidence>
<dbReference type="VEuPathDB" id="FungiDB:GMDG_00917"/>
<feature type="domain" description="Chromosome segregation in meiosis protein 3" evidence="9">
    <location>
        <begin position="23"/>
        <end position="103"/>
    </location>
</feature>
<dbReference type="GO" id="GO:0000076">
    <property type="term" value="P:DNA replication checkpoint signaling"/>
    <property type="evidence" value="ECO:0007669"/>
    <property type="project" value="UniProtKB-UniRule"/>
</dbReference>
<dbReference type="OrthoDB" id="437078at2759"/>
<comment type="similarity">
    <text evidence="2 7">Belongs to the CSM3 family.</text>
</comment>
<dbReference type="PANTHER" id="PTHR13220">
    <property type="entry name" value="TIMELESS INTERACTING-RELATED"/>
    <property type="match status" value="1"/>
</dbReference>
<keyword evidence="5 7" id="KW-0539">Nucleus</keyword>
<evidence type="ECO:0000256" key="1">
    <source>
        <dbReference type="ARBA" id="ARBA00004123"/>
    </source>
</evidence>
<dbReference type="GO" id="GO:0043111">
    <property type="term" value="P:replication fork arrest"/>
    <property type="evidence" value="ECO:0007669"/>
    <property type="project" value="TreeGrafter"/>
</dbReference>
<keyword evidence="4" id="KW-0236">DNA replication inhibitor</keyword>
<evidence type="ECO:0000256" key="2">
    <source>
        <dbReference type="ARBA" id="ARBA00006075"/>
    </source>
</evidence>
<feature type="region of interest" description="Disordered" evidence="8">
    <location>
        <begin position="99"/>
        <end position="129"/>
    </location>
</feature>
<dbReference type="GeneID" id="36288011"/>
<dbReference type="GO" id="GO:0006974">
    <property type="term" value="P:DNA damage response"/>
    <property type="evidence" value="ECO:0007669"/>
    <property type="project" value="UniProtKB-KW"/>
</dbReference>
<evidence type="ECO:0000259" key="9">
    <source>
        <dbReference type="Pfam" id="PF07962"/>
    </source>
</evidence>
<dbReference type="InterPro" id="IPR012923">
    <property type="entry name" value="Csm3"/>
</dbReference>
<name>A0A177ABM0_9PEZI</name>
<protein>
    <recommendedName>
        <fullName evidence="7">Chromosome segregation in meiosis protein</fullName>
    </recommendedName>
</protein>
<reference evidence="10" key="1">
    <citation type="submission" date="2016-03" db="EMBL/GenBank/DDBJ databases">
        <title>Updated assembly of Pseudogymnoascus destructans, the fungus causing white-nose syndrome of bats.</title>
        <authorList>
            <person name="Palmer J.M."/>
            <person name="Drees K.P."/>
            <person name="Foster J.T."/>
            <person name="Lindner D.L."/>
        </authorList>
    </citation>
    <scope>NUCLEOTIDE SEQUENCE [LARGE SCALE GENOMIC DNA]</scope>
    <source>
        <strain evidence="10">20631-21</strain>
    </source>
</reference>
<comment type="subcellular location">
    <subcellularLocation>
        <location evidence="1 7">Nucleus</location>
    </subcellularLocation>
</comment>
<evidence type="ECO:0000256" key="5">
    <source>
        <dbReference type="ARBA" id="ARBA00023242"/>
    </source>
</evidence>
<proteinExistence type="inferred from homology"/>
<feature type="compositionally biased region" description="Gly residues" evidence="8">
    <location>
        <begin position="105"/>
        <end position="120"/>
    </location>
</feature>
<dbReference type="RefSeq" id="XP_024323858.1">
    <property type="nucleotide sequence ID" value="XM_024468569.1"/>
</dbReference>
<evidence type="ECO:0000256" key="6">
    <source>
        <dbReference type="ARBA" id="ARBA00023306"/>
    </source>
</evidence>
<keyword evidence="3 7" id="KW-0227">DNA damage</keyword>
<dbReference type="GO" id="GO:0031298">
    <property type="term" value="C:replication fork protection complex"/>
    <property type="evidence" value="ECO:0007669"/>
    <property type="project" value="TreeGrafter"/>
</dbReference>
<evidence type="ECO:0000313" key="10">
    <source>
        <dbReference type="EMBL" id="OAF58573.1"/>
    </source>
</evidence>
<dbReference type="Proteomes" id="UP000077154">
    <property type="component" value="Unassembled WGS sequence"/>
</dbReference>
<dbReference type="Pfam" id="PF07962">
    <property type="entry name" value="Swi3"/>
    <property type="match status" value="1"/>
</dbReference>
<dbReference type="GO" id="GO:0003677">
    <property type="term" value="F:DNA binding"/>
    <property type="evidence" value="ECO:0007669"/>
    <property type="project" value="TreeGrafter"/>
</dbReference>
<comment type="function">
    <text evidence="7">Plays an important role in the control of DNA replication and the maintenance of replication fork stability.</text>
</comment>